<keyword evidence="2" id="KW-1185">Reference proteome</keyword>
<organism evidence="1 2">
    <name type="scientific">Pleurodeles waltl</name>
    <name type="common">Iberian ribbed newt</name>
    <dbReference type="NCBI Taxonomy" id="8319"/>
    <lineage>
        <taxon>Eukaryota</taxon>
        <taxon>Metazoa</taxon>
        <taxon>Chordata</taxon>
        <taxon>Craniata</taxon>
        <taxon>Vertebrata</taxon>
        <taxon>Euteleostomi</taxon>
        <taxon>Amphibia</taxon>
        <taxon>Batrachia</taxon>
        <taxon>Caudata</taxon>
        <taxon>Salamandroidea</taxon>
        <taxon>Salamandridae</taxon>
        <taxon>Pleurodelinae</taxon>
        <taxon>Pleurodeles</taxon>
    </lineage>
</organism>
<gene>
    <name evidence="1" type="ORF">NDU88_000365</name>
</gene>
<dbReference type="EMBL" id="JANPWB010000002">
    <property type="protein sequence ID" value="KAJ1204930.1"/>
    <property type="molecule type" value="Genomic_DNA"/>
</dbReference>
<reference evidence="1" key="1">
    <citation type="journal article" date="2022" name="bioRxiv">
        <title>Sequencing and chromosome-scale assembly of the giantPleurodeles waltlgenome.</title>
        <authorList>
            <person name="Brown T."/>
            <person name="Elewa A."/>
            <person name="Iarovenko S."/>
            <person name="Subramanian E."/>
            <person name="Araus A.J."/>
            <person name="Petzold A."/>
            <person name="Susuki M."/>
            <person name="Suzuki K.-i.T."/>
            <person name="Hayashi T."/>
            <person name="Toyoda A."/>
            <person name="Oliveira C."/>
            <person name="Osipova E."/>
            <person name="Leigh N.D."/>
            <person name="Simon A."/>
            <person name="Yun M.H."/>
        </authorList>
    </citation>
    <scope>NUCLEOTIDE SEQUENCE</scope>
    <source>
        <strain evidence="1">20211129_DDA</strain>
        <tissue evidence="1">Liver</tissue>
    </source>
</reference>
<evidence type="ECO:0000313" key="2">
    <source>
        <dbReference type="Proteomes" id="UP001066276"/>
    </source>
</evidence>
<dbReference type="AlphaFoldDB" id="A0AAV7VXW9"/>
<comment type="caution">
    <text evidence="1">The sequence shown here is derived from an EMBL/GenBank/DDBJ whole genome shotgun (WGS) entry which is preliminary data.</text>
</comment>
<protein>
    <submittedName>
        <fullName evidence="1">Uncharacterized protein</fullName>
    </submittedName>
</protein>
<accession>A0AAV7VXW9</accession>
<evidence type="ECO:0000313" key="1">
    <source>
        <dbReference type="EMBL" id="KAJ1204930.1"/>
    </source>
</evidence>
<sequence>MGQPPPCLNNNNQTIVLAGEDQGEKAPEGWAVSEIDTEGDAAWNRNGEEATDALPRVTTLLMVIASIATVRSCIHATGFPGPDLPGRGSTYIEVTTDKTQHATEAYTTPLEEA</sequence>
<proteinExistence type="predicted"/>
<name>A0AAV7VXW9_PLEWA</name>
<dbReference type="Proteomes" id="UP001066276">
    <property type="component" value="Chromosome 1_2"/>
</dbReference>